<dbReference type="Proteomes" id="UP000003824">
    <property type="component" value="Unassembled WGS sequence"/>
</dbReference>
<evidence type="ECO:0000313" key="3">
    <source>
        <dbReference type="Proteomes" id="UP000003824"/>
    </source>
</evidence>
<dbReference type="EMBL" id="DS999641">
    <property type="protein sequence ID" value="EFE67828.2"/>
    <property type="molecule type" value="Genomic_DNA"/>
</dbReference>
<dbReference type="AlphaFoldDB" id="D6A657"/>
<protein>
    <submittedName>
        <fullName evidence="2">Uncharacterized protein</fullName>
    </submittedName>
</protein>
<dbReference type="eggNOG" id="COG0702">
    <property type="taxonomic scope" value="Bacteria"/>
</dbReference>
<evidence type="ECO:0000313" key="2">
    <source>
        <dbReference type="EMBL" id="EFE67828.2"/>
    </source>
</evidence>
<accession>D6A657</accession>
<feature type="compositionally biased region" description="Basic residues" evidence="1">
    <location>
        <begin position="141"/>
        <end position="152"/>
    </location>
</feature>
<organism evidence="2 3">
    <name type="scientific">Streptomyces viridosporus (strain ATCC 14672 / DSM 40746 / JCM 4963 / KCTC 9882 / NRRL B-12104 / FH 1290)</name>
    <name type="common">Streptomyces ghanaensis</name>
    <dbReference type="NCBI Taxonomy" id="566461"/>
    <lineage>
        <taxon>Bacteria</taxon>
        <taxon>Bacillati</taxon>
        <taxon>Actinomycetota</taxon>
        <taxon>Actinomycetes</taxon>
        <taxon>Kitasatosporales</taxon>
        <taxon>Streptomycetaceae</taxon>
        <taxon>Streptomyces</taxon>
    </lineage>
</organism>
<reference evidence="3" key="1">
    <citation type="submission" date="2008-12" db="EMBL/GenBank/DDBJ databases">
        <title>Annotation of Streptomyces ghanaensis ATCC 14672.</title>
        <authorList>
            <consortium name="The Broad Institute Genome Sequencing Platform"/>
            <consortium name="Broad Institute Microbial Sequencing Center"/>
            <person name="Fischbach M."/>
            <person name="Ward D."/>
            <person name="Young S."/>
            <person name="Kodira C.D."/>
            <person name="Zeng Q."/>
            <person name="Koehrsen M."/>
            <person name="Godfrey P."/>
            <person name="Alvarado L."/>
            <person name="Berlin A.M."/>
            <person name="Borenstein D."/>
            <person name="Chen Z."/>
            <person name="Engels R."/>
            <person name="Freedman E."/>
            <person name="Gellesch M."/>
            <person name="Goldberg J."/>
            <person name="Griggs A."/>
            <person name="Gujja S."/>
            <person name="Heiman D.I."/>
            <person name="Hepburn T.A."/>
            <person name="Howarth C."/>
            <person name="Jen D."/>
            <person name="Larson L."/>
            <person name="Lewis B."/>
            <person name="Mehta T."/>
            <person name="Park D."/>
            <person name="Pearson M."/>
            <person name="Roberts A."/>
            <person name="Saif S."/>
            <person name="Shea T.D."/>
            <person name="Shenoy N."/>
            <person name="Sisk P."/>
            <person name="Stolte C."/>
            <person name="Sykes S.N."/>
            <person name="Walk T."/>
            <person name="White J."/>
            <person name="Yandava C."/>
            <person name="Straight P."/>
            <person name="Clardy J."/>
            <person name="Hung D."/>
            <person name="Kolter R."/>
            <person name="Mekalanos J."/>
            <person name="Walker S."/>
            <person name="Walsh C.T."/>
            <person name="Wieland B.L.C."/>
            <person name="Ilzarbe M."/>
            <person name="Galagan J."/>
            <person name="Nusbaum C."/>
            <person name="Birren B."/>
        </authorList>
    </citation>
    <scope>NUCLEOTIDE SEQUENCE [LARGE SCALE GENOMIC DNA]</scope>
    <source>
        <strain evidence="3">ATCC 14672 / DSM 40746 / JCM 4963 / KCTC 9882 / NRRL B-12104 / FH 1290</strain>
    </source>
</reference>
<sequence>MPGGAAGTPGHSEGARVRPGARGRRCAPGVAASRPDLVTAAVTVEACLRVFAGGTRWTAVRGSDLEEGESQGACPVWSRHVGDPLSAGHPTRRVDFALFTGEALTDNTLVRETPAIVDCRAPAAFAHTGGPRGHAPPGRKGAARFRPGRTCRFRGDNSK</sequence>
<gene>
    <name evidence="2" type="ORF">SSFG_03074</name>
</gene>
<proteinExistence type="predicted"/>
<evidence type="ECO:0000256" key="1">
    <source>
        <dbReference type="SAM" id="MobiDB-lite"/>
    </source>
</evidence>
<name>D6A657_STRV1</name>
<feature type="region of interest" description="Disordered" evidence="1">
    <location>
        <begin position="127"/>
        <end position="159"/>
    </location>
</feature>
<feature type="region of interest" description="Disordered" evidence="1">
    <location>
        <begin position="1"/>
        <end position="30"/>
    </location>
</feature>